<keyword evidence="2" id="KW-0238">DNA-binding</keyword>
<feature type="domain" description="HTH luxR-type" evidence="4">
    <location>
        <begin position="842"/>
        <end position="907"/>
    </location>
</feature>
<dbReference type="Gene3D" id="1.10.10.10">
    <property type="entry name" value="Winged helix-like DNA-binding domain superfamily/Winged helix DNA-binding domain"/>
    <property type="match status" value="1"/>
</dbReference>
<dbReference type="GO" id="GO:0006355">
    <property type="term" value="P:regulation of DNA-templated transcription"/>
    <property type="evidence" value="ECO:0007669"/>
    <property type="project" value="InterPro"/>
</dbReference>
<keyword evidence="6" id="KW-1185">Reference proteome</keyword>
<dbReference type="Gene3D" id="3.40.50.300">
    <property type="entry name" value="P-loop containing nucleotide triphosphate hydrolases"/>
    <property type="match status" value="1"/>
</dbReference>
<name>A0A402ASJ9_9CHLR</name>
<dbReference type="PANTHER" id="PTHR44688:SF16">
    <property type="entry name" value="DNA-BINDING TRANSCRIPTIONAL ACTIVATOR DEVR_DOSR"/>
    <property type="match status" value="1"/>
</dbReference>
<dbReference type="InterPro" id="IPR000792">
    <property type="entry name" value="Tscrpt_reg_LuxR_C"/>
</dbReference>
<dbReference type="Pfam" id="PF25873">
    <property type="entry name" value="WHD_MalT"/>
    <property type="match status" value="1"/>
</dbReference>
<comment type="caution">
    <text evidence="5">The sequence shown here is derived from an EMBL/GenBank/DDBJ whole genome shotgun (WGS) entry which is preliminary data.</text>
</comment>
<dbReference type="InterPro" id="IPR036388">
    <property type="entry name" value="WH-like_DNA-bd_sf"/>
</dbReference>
<dbReference type="GO" id="GO:0003677">
    <property type="term" value="F:DNA binding"/>
    <property type="evidence" value="ECO:0007669"/>
    <property type="project" value="UniProtKB-KW"/>
</dbReference>
<dbReference type="Pfam" id="PF00196">
    <property type="entry name" value="GerE"/>
    <property type="match status" value="1"/>
</dbReference>
<evidence type="ECO:0000256" key="1">
    <source>
        <dbReference type="ARBA" id="ARBA00023015"/>
    </source>
</evidence>
<dbReference type="SUPFAM" id="SSF52540">
    <property type="entry name" value="P-loop containing nucleoside triphosphate hydrolases"/>
    <property type="match status" value="1"/>
</dbReference>
<evidence type="ECO:0000256" key="2">
    <source>
        <dbReference type="ARBA" id="ARBA00023125"/>
    </source>
</evidence>
<dbReference type="SUPFAM" id="SSF46894">
    <property type="entry name" value="C-terminal effector domain of the bipartite response regulators"/>
    <property type="match status" value="1"/>
</dbReference>
<dbReference type="InterPro" id="IPR016032">
    <property type="entry name" value="Sig_transdc_resp-reg_C-effctor"/>
</dbReference>
<dbReference type="SMART" id="SM00421">
    <property type="entry name" value="HTH_LUXR"/>
    <property type="match status" value="1"/>
</dbReference>
<dbReference type="PROSITE" id="PS50043">
    <property type="entry name" value="HTH_LUXR_2"/>
    <property type="match status" value="1"/>
</dbReference>
<dbReference type="InterPro" id="IPR027417">
    <property type="entry name" value="P-loop_NTPase"/>
</dbReference>
<dbReference type="PANTHER" id="PTHR44688">
    <property type="entry name" value="DNA-BINDING TRANSCRIPTIONAL ACTIVATOR DEVR_DOSR"/>
    <property type="match status" value="1"/>
</dbReference>
<dbReference type="RefSeq" id="WP_126554636.1">
    <property type="nucleotide sequence ID" value="NZ_BIFS01000002.1"/>
</dbReference>
<accession>A0A402ASJ9</accession>
<dbReference type="CDD" id="cd06170">
    <property type="entry name" value="LuxR_C_like"/>
    <property type="match status" value="1"/>
</dbReference>
<dbReference type="Proteomes" id="UP000287188">
    <property type="component" value="Unassembled WGS sequence"/>
</dbReference>
<keyword evidence="3" id="KW-0804">Transcription</keyword>
<keyword evidence="1" id="KW-0805">Transcription regulation</keyword>
<dbReference type="InterPro" id="IPR011990">
    <property type="entry name" value="TPR-like_helical_dom_sf"/>
</dbReference>
<dbReference type="Pfam" id="PF17874">
    <property type="entry name" value="TPR_MalT"/>
    <property type="match status" value="1"/>
</dbReference>
<evidence type="ECO:0000256" key="3">
    <source>
        <dbReference type="ARBA" id="ARBA00023163"/>
    </source>
</evidence>
<gene>
    <name evidence="5" type="primary">malT_2</name>
    <name evidence="5" type="ORF">KDK_58980</name>
</gene>
<dbReference type="SUPFAM" id="SSF48452">
    <property type="entry name" value="TPR-like"/>
    <property type="match status" value="1"/>
</dbReference>
<dbReference type="EMBL" id="BIFS01000002">
    <property type="protein sequence ID" value="GCE22098.1"/>
    <property type="molecule type" value="Genomic_DNA"/>
</dbReference>
<evidence type="ECO:0000259" key="4">
    <source>
        <dbReference type="PROSITE" id="PS50043"/>
    </source>
</evidence>
<protein>
    <submittedName>
        <fullName evidence="5">Helix-turn-helix transcriptional regulator</fullName>
    </submittedName>
</protein>
<dbReference type="PRINTS" id="PR00038">
    <property type="entry name" value="HTHLUXR"/>
</dbReference>
<organism evidence="5 6">
    <name type="scientific">Dictyobacter kobayashii</name>
    <dbReference type="NCBI Taxonomy" id="2014872"/>
    <lineage>
        <taxon>Bacteria</taxon>
        <taxon>Bacillati</taxon>
        <taxon>Chloroflexota</taxon>
        <taxon>Ktedonobacteria</taxon>
        <taxon>Ktedonobacterales</taxon>
        <taxon>Dictyobacteraceae</taxon>
        <taxon>Dictyobacter</taxon>
    </lineage>
</organism>
<dbReference type="InterPro" id="IPR041617">
    <property type="entry name" value="TPR_MalT"/>
</dbReference>
<dbReference type="OrthoDB" id="149204at2"/>
<proteinExistence type="predicted"/>
<dbReference type="PROSITE" id="PS00622">
    <property type="entry name" value="HTH_LUXR_1"/>
    <property type="match status" value="1"/>
</dbReference>
<sequence>MLLQKLFLTSKFCVPVPPHVLIPRFRLKDRLTEGSADKLTLISAPAGFGKTMLLCDWLSSQKESPRSVAWITVDERDNDLRRFWECVLTALDACIPGLSQPALVILHGSHEFVLSDILHALFVALEKSDVANVTLVLDNCQHLYEPAIYVSLITLLELLPPQLHLVLSTRQDPPLPLARLRGYGRLLEIRGEELRFTREEIRAFLSEVMELDLGEEVIQELTQRTEGWIVGVRLMAFALSHPDGVSLPASELVRGYEKTSYVREYFLKEVFQRQPQSIQIFLLRTAMLEQLSAPLCNELLELSDSQDILSYLVKANVFLFPLHQQTGWYRYHPLWAQFLREMMEQNHGYLLPGLYHRVSAWYERQQDFARAIEYALRAEEWQRCATLIEQAGLPSTLPGYGIANVTGWLQRLPVSVIQARPVLCLLYAYVLYLSDARSLAAGWLDEAESSLLVCQERLIAMGQQVISDPFQRVQHLIGVQTVYRAYITLPDDAIAVLSLCQKARQLLAENDFAHRALVSLAESYVHYYYGEAEKAARSAFDASILALTAEHFPLLLVCVSSQAMYLMQQGYLGEAWRLLCQAVQNVEEGQAENLATLGCVYIQQSCILYEWNQLEVARQLVKQGIDALEQANISLFLEKGYLQLARICIATSQWQDASAALLQGERLMMRSNGAYYPGSLYVDLQIQICLACGEVRRAAYWSEKLLEHRVTHQVYVQEHEDIGRVHVLLNLHRAEEALELLDPLAAQASAQERRGDLLRILLLQVQAHQLLQQSDVASNILEQALYIAQQENYLRCFIDFGEYIAPLIKSLANRSCGGLPFIDTVLKAFQSADIEVEVAHPTVEIVSLLSERELDVLRLLGNGVSNQEIGARLMVTLSTVKGHVSSIFSKLDVSNRTQAVVRAQELGLLVLE</sequence>
<dbReference type="Gene3D" id="1.25.40.10">
    <property type="entry name" value="Tetratricopeptide repeat domain"/>
    <property type="match status" value="1"/>
</dbReference>
<dbReference type="InterPro" id="IPR059106">
    <property type="entry name" value="WHD_MalT"/>
</dbReference>
<reference evidence="6" key="1">
    <citation type="submission" date="2018-12" db="EMBL/GenBank/DDBJ databases">
        <title>Tengunoibacter tsumagoiensis gen. nov., sp. nov., Dictyobacter kobayashii sp. nov., D. alpinus sp. nov., and D. joshuensis sp. nov. and description of Dictyobacteraceae fam. nov. within the order Ktedonobacterales isolated from Tengu-no-mugimeshi.</title>
        <authorList>
            <person name="Wang C.M."/>
            <person name="Zheng Y."/>
            <person name="Sakai Y."/>
            <person name="Toyoda A."/>
            <person name="Minakuchi Y."/>
            <person name="Abe K."/>
            <person name="Yokota A."/>
            <person name="Yabe S."/>
        </authorList>
    </citation>
    <scope>NUCLEOTIDE SEQUENCE [LARGE SCALE GENOMIC DNA]</scope>
    <source>
        <strain evidence="6">Uno11</strain>
    </source>
</reference>
<dbReference type="AlphaFoldDB" id="A0A402ASJ9"/>
<evidence type="ECO:0000313" key="6">
    <source>
        <dbReference type="Proteomes" id="UP000287188"/>
    </source>
</evidence>
<evidence type="ECO:0000313" key="5">
    <source>
        <dbReference type="EMBL" id="GCE22098.1"/>
    </source>
</evidence>